<name>A0A9W9C895_9PLEO</name>
<dbReference type="AlphaFoldDB" id="A0A9W9C895"/>
<sequence>MPSFFTFPREIRNEIYHHLFIYDPYLSCDFYEGLHLVTRYSTHCCALQPVYDTYGVISKSEPTWLLTSKTFMREALEQYSLHASWIHNDPSSYGHACLYKLPLDKSRIRRLEINLGLWPQWSLPQTSYSEDLRPDLRQNLRVIAEASRAAGISFESVRFQGYTEGEMEDLSAASKAQGQVARIFEGLRAMFDGVEVDEWFLEVATPKFWKTEVVFALVGEEVVMVVDERWASDDTEIEREHTDRCTVFV</sequence>
<dbReference type="RefSeq" id="XP_056068481.1">
    <property type="nucleotide sequence ID" value="XM_056216925.1"/>
</dbReference>
<keyword evidence="2" id="KW-1185">Reference proteome</keyword>
<dbReference type="Proteomes" id="UP001140513">
    <property type="component" value="Unassembled WGS sequence"/>
</dbReference>
<dbReference type="EMBL" id="JAPEUX010000006">
    <property type="protein sequence ID" value="KAJ4349551.1"/>
    <property type="molecule type" value="Genomic_DNA"/>
</dbReference>
<gene>
    <name evidence="1" type="ORF">N0V89_008167</name>
</gene>
<dbReference type="OrthoDB" id="3799620at2759"/>
<organism evidence="1 2">
    <name type="scientific">Didymosphaeria variabile</name>
    <dbReference type="NCBI Taxonomy" id="1932322"/>
    <lineage>
        <taxon>Eukaryota</taxon>
        <taxon>Fungi</taxon>
        <taxon>Dikarya</taxon>
        <taxon>Ascomycota</taxon>
        <taxon>Pezizomycotina</taxon>
        <taxon>Dothideomycetes</taxon>
        <taxon>Pleosporomycetidae</taxon>
        <taxon>Pleosporales</taxon>
        <taxon>Massarineae</taxon>
        <taxon>Didymosphaeriaceae</taxon>
        <taxon>Didymosphaeria</taxon>
    </lineage>
</organism>
<evidence type="ECO:0000313" key="1">
    <source>
        <dbReference type="EMBL" id="KAJ4349551.1"/>
    </source>
</evidence>
<comment type="caution">
    <text evidence="1">The sequence shown here is derived from an EMBL/GenBank/DDBJ whole genome shotgun (WGS) entry which is preliminary data.</text>
</comment>
<dbReference type="GeneID" id="80911697"/>
<reference evidence="1" key="1">
    <citation type="submission" date="2022-10" db="EMBL/GenBank/DDBJ databases">
        <title>Tapping the CABI collections for fungal endophytes: first genome assemblies for Collariella, Neodidymelliopsis, Ascochyta clinopodiicola, Didymella pomorum, Didymosphaeria variabile, Neocosmospora piperis and Neocucurbitaria cava.</title>
        <authorList>
            <person name="Hill R."/>
        </authorList>
    </citation>
    <scope>NUCLEOTIDE SEQUENCE</scope>
    <source>
        <strain evidence="1">IMI 356815</strain>
    </source>
</reference>
<evidence type="ECO:0000313" key="2">
    <source>
        <dbReference type="Proteomes" id="UP001140513"/>
    </source>
</evidence>
<protein>
    <recommendedName>
        <fullName evidence="3">F-box domain-containing protein</fullName>
    </recommendedName>
</protein>
<accession>A0A9W9C895</accession>
<evidence type="ECO:0008006" key="3">
    <source>
        <dbReference type="Google" id="ProtNLM"/>
    </source>
</evidence>
<proteinExistence type="predicted"/>